<keyword evidence="1" id="KW-1133">Transmembrane helix</keyword>
<reference evidence="2 3" key="2">
    <citation type="submission" date="2018-11" db="EMBL/GenBank/DDBJ databases">
        <authorList>
            <consortium name="Pathogen Informatics"/>
        </authorList>
    </citation>
    <scope>NUCLEOTIDE SEQUENCE [LARGE SCALE GENOMIC DNA]</scope>
    <source>
        <strain evidence="2 3">MHpl1</strain>
    </source>
</reference>
<keyword evidence="1" id="KW-0472">Membrane</keyword>
<dbReference type="EMBL" id="UZAF01022722">
    <property type="protein sequence ID" value="VDO86789.1"/>
    <property type="molecule type" value="Genomic_DNA"/>
</dbReference>
<reference evidence="4" key="1">
    <citation type="submission" date="2017-02" db="UniProtKB">
        <authorList>
            <consortium name="WormBaseParasite"/>
        </authorList>
    </citation>
    <scope>IDENTIFICATION</scope>
</reference>
<evidence type="ECO:0000313" key="4">
    <source>
        <dbReference type="WBParaSite" id="HPLM_0002092901-mRNA-1"/>
    </source>
</evidence>
<dbReference type="Proteomes" id="UP000268014">
    <property type="component" value="Unassembled WGS sequence"/>
</dbReference>
<evidence type="ECO:0000313" key="2">
    <source>
        <dbReference type="EMBL" id="VDO86789.1"/>
    </source>
</evidence>
<protein>
    <submittedName>
        <fullName evidence="4">MMPL domain-containing protein</fullName>
    </submittedName>
</protein>
<gene>
    <name evidence="2" type="ORF">HPLM_LOCUS20922</name>
</gene>
<keyword evidence="1" id="KW-0812">Transmembrane</keyword>
<keyword evidence="3" id="KW-1185">Reference proteome</keyword>
<dbReference type="WBParaSite" id="HPLM_0002092901-mRNA-1">
    <property type="protein sequence ID" value="HPLM_0002092901-mRNA-1"/>
    <property type="gene ID" value="HPLM_0002092901"/>
</dbReference>
<proteinExistence type="predicted"/>
<sequence>MYGLLFTGATSPHWLGISIGILMALFPLTSPLISLAFINDYRKFILTLFTMNCRKVGISSSSPTTRVIRVKSIPTEK</sequence>
<evidence type="ECO:0000256" key="1">
    <source>
        <dbReference type="SAM" id="Phobius"/>
    </source>
</evidence>
<name>A0A0N4X987_HAEPC</name>
<dbReference type="OrthoDB" id="10603200at2759"/>
<accession>A0A0N4X987</accession>
<evidence type="ECO:0000313" key="3">
    <source>
        <dbReference type="Proteomes" id="UP000268014"/>
    </source>
</evidence>
<feature type="transmembrane region" description="Helical" evidence="1">
    <location>
        <begin position="14"/>
        <end position="38"/>
    </location>
</feature>
<dbReference type="AlphaFoldDB" id="A0A0N4X987"/>
<organism evidence="4">
    <name type="scientific">Haemonchus placei</name>
    <name type="common">Barber's pole worm</name>
    <dbReference type="NCBI Taxonomy" id="6290"/>
    <lineage>
        <taxon>Eukaryota</taxon>
        <taxon>Metazoa</taxon>
        <taxon>Ecdysozoa</taxon>
        <taxon>Nematoda</taxon>
        <taxon>Chromadorea</taxon>
        <taxon>Rhabditida</taxon>
        <taxon>Rhabditina</taxon>
        <taxon>Rhabditomorpha</taxon>
        <taxon>Strongyloidea</taxon>
        <taxon>Trichostrongylidae</taxon>
        <taxon>Haemonchus</taxon>
    </lineage>
</organism>